<dbReference type="Proteomes" id="UP001196870">
    <property type="component" value="Unassembled WGS sequence"/>
</dbReference>
<evidence type="ECO:0000313" key="2">
    <source>
        <dbReference type="Proteomes" id="UP001196870"/>
    </source>
</evidence>
<evidence type="ECO:0000313" key="1">
    <source>
        <dbReference type="EMBL" id="MBR0668941.1"/>
    </source>
</evidence>
<name>A0ABS5F8S0_9PROT</name>
<keyword evidence="2" id="KW-1185">Reference proteome</keyword>
<dbReference type="EMBL" id="JAAGBB010000075">
    <property type="protein sequence ID" value="MBR0668941.1"/>
    <property type="molecule type" value="Genomic_DNA"/>
</dbReference>
<organism evidence="1 2">
    <name type="scientific">Plastoroseomonas hellenica</name>
    <dbReference type="NCBI Taxonomy" id="2687306"/>
    <lineage>
        <taxon>Bacteria</taxon>
        <taxon>Pseudomonadati</taxon>
        <taxon>Pseudomonadota</taxon>
        <taxon>Alphaproteobacteria</taxon>
        <taxon>Acetobacterales</taxon>
        <taxon>Acetobacteraceae</taxon>
        <taxon>Plastoroseomonas</taxon>
    </lineage>
</organism>
<sequence length="135" mass="13442">MTAAPRAVVVHDAAQVRAAITAAGGRQLLLLSAPGAAGSLGPAWFAAMLAGHAPAAIDCGTDPGHALAALRFGFRLLVLAPETPAFAAVAGAAAECGATLLAARPEALDLAGWDLSRPAAQAALARWLDPPLPRP</sequence>
<protein>
    <submittedName>
        <fullName evidence="1">Uncharacterized protein</fullName>
    </submittedName>
</protein>
<reference evidence="2" key="1">
    <citation type="journal article" date="2021" name="Syst. Appl. Microbiol.">
        <title>Roseomonas hellenica sp. nov., isolated from roots of wild-growing Alkanna tinctoria.</title>
        <authorList>
            <person name="Rat A."/>
            <person name="Naranjo H.D."/>
            <person name="Lebbe L."/>
            <person name="Cnockaert M."/>
            <person name="Krigas N."/>
            <person name="Grigoriadou K."/>
            <person name="Maloupa E."/>
            <person name="Willems A."/>
        </authorList>
    </citation>
    <scope>NUCLEOTIDE SEQUENCE [LARGE SCALE GENOMIC DNA]</scope>
    <source>
        <strain evidence="2">LMG 31523</strain>
    </source>
</reference>
<comment type="caution">
    <text evidence="1">The sequence shown here is derived from an EMBL/GenBank/DDBJ whole genome shotgun (WGS) entry which is preliminary data.</text>
</comment>
<accession>A0ABS5F8S0</accession>
<dbReference type="RefSeq" id="WP_211857260.1">
    <property type="nucleotide sequence ID" value="NZ_JAAGBB010000075.1"/>
</dbReference>
<gene>
    <name evidence="1" type="ORF">GXW71_31620</name>
</gene>
<proteinExistence type="predicted"/>